<dbReference type="AlphaFoldDB" id="C9LQ72"/>
<dbReference type="Proteomes" id="UP000004736">
    <property type="component" value="Unassembled WGS sequence"/>
</dbReference>
<dbReference type="STRING" id="592028.GCWU000321_01704"/>
<proteinExistence type="predicted"/>
<sequence length="60" mass="6787">MGILIGKDIFIRSDIYNLISMINYYQNNSAWVKNLIMSQQITGILIGDIICLRITAIALL</sequence>
<dbReference type="EMBL" id="ACIM02000001">
    <property type="protein sequence ID" value="EEW97708.1"/>
    <property type="molecule type" value="Genomic_DNA"/>
</dbReference>
<name>C9LQ72_9FIRM</name>
<organism evidence="1 2">
    <name type="scientific">Dialister invisus DSM 15470</name>
    <dbReference type="NCBI Taxonomy" id="592028"/>
    <lineage>
        <taxon>Bacteria</taxon>
        <taxon>Bacillati</taxon>
        <taxon>Bacillota</taxon>
        <taxon>Negativicutes</taxon>
        <taxon>Veillonellales</taxon>
        <taxon>Veillonellaceae</taxon>
        <taxon>Dialister</taxon>
    </lineage>
</organism>
<protein>
    <submittedName>
        <fullName evidence="1">Uncharacterized protein</fullName>
    </submittedName>
</protein>
<keyword evidence="2" id="KW-1185">Reference proteome</keyword>
<dbReference type="HOGENOM" id="CLU_2933942_0_0_9"/>
<comment type="caution">
    <text evidence="1">The sequence shown here is derived from an EMBL/GenBank/DDBJ whole genome shotgun (WGS) entry which is preliminary data.</text>
</comment>
<reference evidence="1" key="1">
    <citation type="submission" date="2009-09" db="EMBL/GenBank/DDBJ databases">
        <authorList>
            <person name="Weinstock G."/>
            <person name="Sodergren E."/>
            <person name="Clifton S."/>
            <person name="Fulton L."/>
            <person name="Fulton B."/>
            <person name="Courtney L."/>
            <person name="Fronick C."/>
            <person name="Harrison M."/>
            <person name="Strong C."/>
            <person name="Farmer C."/>
            <person name="Delahaunty K."/>
            <person name="Markovic C."/>
            <person name="Hall O."/>
            <person name="Minx P."/>
            <person name="Tomlinson C."/>
            <person name="Mitreva M."/>
            <person name="Nelson J."/>
            <person name="Hou S."/>
            <person name="Wollam A."/>
            <person name="Pepin K.H."/>
            <person name="Johnson M."/>
            <person name="Bhonagiri V."/>
            <person name="Nash W.E."/>
            <person name="Warren W."/>
            <person name="Chinwalla A."/>
            <person name="Mardis E.R."/>
            <person name="Wilson R.K."/>
        </authorList>
    </citation>
    <scope>NUCLEOTIDE SEQUENCE [LARGE SCALE GENOMIC DNA]</scope>
    <source>
        <strain evidence="1">DSM 15470</strain>
    </source>
</reference>
<accession>C9LQ72</accession>
<gene>
    <name evidence="1" type="ORF">GCWU000321_01704</name>
</gene>
<evidence type="ECO:0000313" key="1">
    <source>
        <dbReference type="EMBL" id="EEW97708.1"/>
    </source>
</evidence>
<evidence type="ECO:0000313" key="2">
    <source>
        <dbReference type="Proteomes" id="UP000004736"/>
    </source>
</evidence>